<dbReference type="AlphaFoldDB" id="A0A9P8UIP3"/>
<keyword evidence="1" id="KW-0812">Transmembrane</keyword>
<evidence type="ECO:0000313" key="3">
    <source>
        <dbReference type="Proteomes" id="UP000758603"/>
    </source>
</evidence>
<dbReference type="RefSeq" id="XP_045957144.1">
    <property type="nucleotide sequence ID" value="XM_046096091.1"/>
</dbReference>
<keyword evidence="1" id="KW-0472">Membrane</keyword>
<dbReference type="EMBL" id="JAGPXC010000005">
    <property type="protein sequence ID" value="KAH6652867.1"/>
    <property type="molecule type" value="Genomic_DNA"/>
</dbReference>
<proteinExistence type="predicted"/>
<name>A0A9P8UIP3_9PEZI</name>
<accession>A0A9P8UIP3</accession>
<dbReference type="Proteomes" id="UP000758603">
    <property type="component" value="Unassembled WGS sequence"/>
</dbReference>
<sequence>MAGQLGLAGWLAGWLNLDFFVPVMVGQFLRSNLSRSLLGRTDFAFVETDFDSTARPSGRHDEIYASEDLGSDKVQTDLIFAAQPIIVLLTFCLTITNDFPMAHMHG</sequence>
<protein>
    <submittedName>
        <fullName evidence="2">Uncharacterized protein</fullName>
    </submittedName>
</protein>
<reference evidence="2" key="1">
    <citation type="journal article" date="2021" name="Nat. Commun.">
        <title>Genetic determinants of endophytism in the Arabidopsis root mycobiome.</title>
        <authorList>
            <person name="Mesny F."/>
            <person name="Miyauchi S."/>
            <person name="Thiergart T."/>
            <person name="Pickel B."/>
            <person name="Atanasova L."/>
            <person name="Karlsson M."/>
            <person name="Huettel B."/>
            <person name="Barry K.W."/>
            <person name="Haridas S."/>
            <person name="Chen C."/>
            <person name="Bauer D."/>
            <person name="Andreopoulos W."/>
            <person name="Pangilinan J."/>
            <person name="LaButti K."/>
            <person name="Riley R."/>
            <person name="Lipzen A."/>
            <person name="Clum A."/>
            <person name="Drula E."/>
            <person name="Henrissat B."/>
            <person name="Kohler A."/>
            <person name="Grigoriev I.V."/>
            <person name="Martin F.M."/>
            <person name="Hacquard S."/>
        </authorList>
    </citation>
    <scope>NUCLEOTIDE SEQUENCE</scope>
    <source>
        <strain evidence="2">MPI-SDFR-AT-0073</strain>
    </source>
</reference>
<dbReference type="GeneID" id="70124984"/>
<evidence type="ECO:0000256" key="1">
    <source>
        <dbReference type="SAM" id="Phobius"/>
    </source>
</evidence>
<gene>
    <name evidence="2" type="ORF">BKA67DRAFT_302897</name>
</gene>
<evidence type="ECO:0000313" key="2">
    <source>
        <dbReference type="EMBL" id="KAH6652867.1"/>
    </source>
</evidence>
<comment type="caution">
    <text evidence="2">The sequence shown here is derived from an EMBL/GenBank/DDBJ whole genome shotgun (WGS) entry which is preliminary data.</text>
</comment>
<organism evidence="2 3">
    <name type="scientific">Truncatella angustata</name>
    <dbReference type="NCBI Taxonomy" id="152316"/>
    <lineage>
        <taxon>Eukaryota</taxon>
        <taxon>Fungi</taxon>
        <taxon>Dikarya</taxon>
        <taxon>Ascomycota</taxon>
        <taxon>Pezizomycotina</taxon>
        <taxon>Sordariomycetes</taxon>
        <taxon>Xylariomycetidae</taxon>
        <taxon>Amphisphaeriales</taxon>
        <taxon>Sporocadaceae</taxon>
        <taxon>Truncatella</taxon>
    </lineage>
</organism>
<feature type="transmembrane region" description="Helical" evidence="1">
    <location>
        <begin position="78"/>
        <end position="96"/>
    </location>
</feature>
<feature type="transmembrane region" description="Helical" evidence="1">
    <location>
        <begin position="7"/>
        <end position="29"/>
    </location>
</feature>
<keyword evidence="1" id="KW-1133">Transmembrane helix</keyword>
<keyword evidence="3" id="KW-1185">Reference proteome</keyword>